<reference evidence="11" key="2">
    <citation type="submission" date="2025-09" db="UniProtKB">
        <authorList>
            <consortium name="Ensembl"/>
        </authorList>
    </citation>
    <scope>IDENTIFICATION</scope>
</reference>
<feature type="transmembrane region" description="Helical" evidence="9">
    <location>
        <begin position="186"/>
        <end position="210"/>
    </location>
</feature>
<gene>
    <name evidence="11" type="primary">GPR149</name>
</gene>
<dbReference type="CDD" id="cd15011">
    <property type="entry name" value="7tmA_GPR149"/>
    <property type="match status" value="1"/>
</dbReference>
<evidence type="ECO:0000256" key="7">
    <source>
        <dbReference type="ARBA" id="ARBA00023170"/>
    </source>
</evidence>
<dbReference type="GO" id="GO:0007218">
    <property type="term" value="P:neuropeptide signaling pathway"/>
    <property type="evidence" value="ECO:0007669"/>
    <property type="project" value="TreeGrafter"/>
</dbReference>
<dbReference type="GO" id="GO:0042923">
    <property type="term" value="F:neuropeptide binding"/>
    <property type="evidence" value="ECO:0007669"/>
    <property type="project" value="TreeGrafter"/>
</dbReference>
<dbReference type="RefSeq" id="XP_026556929.1">
    <property type="nucleotide sequence ID" value="XM_026701144.1"/>
</dbReference>
<dbReference type="PANTHER" id="PTHR24229">
    <property type="entry name" value="NEUROPEPTIDES RECEPTOR"/>
    <property type="match status" value="1"/>
</dbReference>
<dbReference type="GO" id="GO:0005886">
    <property type="term" value="C:plasma membrane"/>
    <property type="evidence" value="ECO:0007669"/>
    <property type="project" value="UniProtKB-SubCell"/>
</dbReference>
<feature type="transmembrane region" description="Helical" evidence="9">
    <location>
        <begin position="30"/>
        <end position="54"/>
    </location>
</feature>
<dbReference type="InterPro" id="IPR017452">
    <property type="entry name" value="GPCR_Rhodpsn_7TM"/>
</dbReference>
<dbReference type="KEGG" id="ptex:113436656"/>
<proteinExistence type="predicted"/>
<keyword evidence="12" id="KW-1185">Reference proteome</keyword>
<dbReference type="Proteomes" id="UP000472273">
    <property type="component" value="Unplaced"/>
</dbReference>
<evidence type="ECO:0000256" key="5">
    <source>
        <dbReference type="ARBA" id="ARBA00023040"/>
    </source>
</evidence>
<evidence type="ECO:0000256" key="2">
    <source>
        <dbReference type="ARBA" id="ARBA00022475"/>
    </source>
</evidence>
<reference evidence="11" key="1">
    <citation type="submission" date="2025-08" db="UniProtKB">
        <authorList>
            <consortium name="Ensembl"/>
        </authorList>
    </citation>
    <scope>IDENTIFICATION</scope>
</reference>
<feature type="transmembrane region" description="Helical" evidence="9">
    <location>
        <begin position="148"/>
        <end position="171"/>
    </location>
</feature>
<keyword evidence="5" id="KW-0297">G-protein coupled receptor</keyword>
<name>A0A670Y4K9_PSETE</name>
<dbReference type="PROSITE" id="PS50262">
    <property type="entry name" value="G_PROTEIN_RECEP_F1_2"/>
    <property type="match status" value="1"/>
</dbReference>
<dbReference type="GO" id="GO:0060280">
    <property type="term" value="P:negative regulation of ovulation"/>
    <property type="evidence" value="ECO:0007669"/>
    <property type="project" value="Ensembl"/>
</dbReference>
<keyword evidence="6 9" id="KW-0472">Membrane</keyword>
<dbReference type="GO" id="GO:0001547">
    <property type="term" value="P:antral ovarian follicle growth"/>
    <property type="evidence" value="ECO:0007669"/>
    <property type="project" value="Ensembl"/>
</dbReference>
<dbReference type="Ensembl" id="ENSPTXT00000006994.1">
    <property type="protein sequence ID" value="ENSPTXP00000006771.1"/>
    <property type="gene ID" value="ENSPTXG00000004956.1"/>
</dbReference>
<dbReference type="PANTHER" id="PTHR24229:SF32">
    <property type="entry name" value="G-PROTEIN COUPLED RECEPTOR 149-RELATED"/>
    <property type="match status" value="1"/>
</dbReference>
<evidence type="ECO:0000256" key="8">
    <source>
        <dbReference type="ARBA" id="ARBA00023224"/>
    </source>
</evidence>
<dbReference type="GeneID" id="113436656"/>
<feature type="domain" description="G-protein coupled receptors family 1 profile" evidence="10">
    <location>
        <begin position="48"/>
        <end position="352"/>
    </location>
</feature>
<evidence type="ECO:0000256" key="4">
    <source>
        <dbReference type="ARBA" id="ARBA00022989"/>
    </source>
</evidence>
<sequence length="722" mass="81461">MSDTYNNVSLNGTSSPNQGMMNIPKDQKSLNLFIFCLTFVITFLTLLGSIYSLVSLLRMQNKSTVSMLATSLSVDDLISVVPATIFMLKPWLNEMLPQTMCTTSALLYLFQGFSSNLMGSLVVSYNLYSLNKMGESQGATKKPVSMIWAVLTIWIVCLLICILPLCGWGTYAPTSWGCFADCSSSYILLLFIIYSLCFCLLVILSIPLIYQLLCSDEQQHFYDDYHQITGGHFSSGVLPFESHTSSLPTEGTMNKTQKHCQYSDPVTRQNPADHCQLYHCSTRNVPPNNRNITVEIAQKRFSLILALTKVILWLPMMIQMVVQYTVGFHNLSFEIFSFLLTLLAVTVTPMFVLSERWSHLPCGCIINCRKNIYTVSSEENKAKRRDFEFNLSFQQGYGIYKISQDNRHSDDSNSISYHSLLNCDCENTKGTQKESSKMEFSTISIVDSSTCKNVAGCNNIDSIDARKDLSRDKFIDCLMSDKMSYKKEEIRNIEKGTFFEGPERRLSHEEGRKPELSDWEWCRSKSERTPRQRSGGALAIPLCAFQGTVSLQAPTGKTLSLSTYEVSTEGQKITPTSKKIEVYRSKSVGHEPNPEDSPTTFTDTNVKIHLEVLEICDNEEAMDTVSIISNISQSSAQVRSPSLRYSRKENRFVSCDLGETASYSLFIPSSNPNSDLNISIPDTVEAHRQNSKKQHLEKEGYQEEIQMLNKAYRKREEDGLGN</sequence>
<protein>
    <submittedName>
        <fullName evidence="11">G protein-coupled receptor 149</fullName>
    </submittedName>
</protein>
<feature type="transmembrane region" description="Helical" evidence="9">
    <location>
        <begin position="66"/>
        <end position="88"/>
    </location>
</feature>
<organism evidence="11 12">
    <name type="scientific">Pseudonaja textilis</name>
    <name type="common">Eastern brown snake</name>
    <dbReference type="NCBI Taxonomy" id="8673"/>
    <lineage>
        <taxon>Eukaryota</taxon>
        <taxon>Metazoa</taxon>
        <taxon>Chordata</taxon>
        <taxon>Craniata</taxon>
        <taxon>Vertebrata</taxon>
        <taxon>Euteleostomi</taxon>
        <taxon>Lepidosauria</taxon>
        <taxon>Squamata</taxon>
        <taxon>Bifurcata</taxon>
        <taxon>Unidentata</taxon>
        <taxon>Episquamata</taxon>
        <taxon>Toxicofera</taxon>
        <taxon>Serpentes</taxon>
        <taxon>Colubroidea</taxon>
        <taxon>Elapidae</taxon>
        <taxon>Hydrophiinae</taxon>
        <taxon>Pseudonaja</taxon>
    </lineage>
</organism>
<dbReference type="OrthoDB" id="9944911at2759"/>
<keyword evidence="8" id="KW-0807">Transducer</keyword>
<keyword evidence="3 9" id="KW-0812">Transmembrane</keyword>
<dbReference type="CTD" id="344758"/>
<accession>A0A670Y4K9</accession>
<dbReference type="GO" id="GO:0043005">
    <property type="term" value="C:neuron projection"/>
    <property type="evidence" value="ECO:0007669"/>
    <property type="project" value="TreeGrafter"/>
</dbReference>
<dbReference type="OMA" id="TKVVLWL"/>
<evidence type="ECO:0000256" key="6">
    <source>
        <dbReference type="ARBA" id="ARBA00023136"/>
    </source>
</evidence>
<evidence type="ECO:0000256" key="3">
    <source>
        <dbReference type="ARBA" id="ARBA00022692"/>
    </source>
</evidence>
<evidence type="ECO:0000259" key="10">
    <source>
        <dbReference type="PROSITE" id="PS50262"/>
    </source>
</evidence>
<dbReference type="GeneTree" id="ENSGT00390000003715"/>
<feature type="transmembrane region" description="Helical" evidence="9">
    <location>
        <begin position="108"/>
        <end position="128"/>
    </location>
</feature>
<dbReference type="GO" id="GO:0004930">
    <property type="term" value="F:G protein-coupled receptor activity"/>
    <property type="evidence" value="ECO:0007669"/>
    <property type="project" value="UniProtKB-KW"/>
</dbReference>
<keyword evidence="4 9" id="KW-1133">Transmembrane helix</keyword>
<evidence type="ECO:0000256" key="9">
    <source>
        <dbReference type="SAM" id="Phobius"/>
    </source>
</evidence>
<feature type="transmembrane region" description="Helical" evidence="9">
    <location>
        <begin position="335"/>
        <end position="353"/>
    </location>
</feature>
<dbReference type="SUPFAM" id="SSF81321">
    <property type="entry name" value="Family A G protein-coupled receptor-like"/>
    <property type="match status" value="1"/>
</dbReference>
<evidence type="ECO:0000313" key="11">
    <source>
        <dbReference type="Ensembl" id="ENSPTXP00000006771.1"/>
    </source>
</evidence>
<comment type="subcellular location">
    <subcellularLocation>
        <location evidence="1">Cell membrane</location>
        <topology evidence="1">Multi-pass membrane protein</topology>
    </subcellularLocation>
</comment>
<dbReference type="AlphaFoldDB" id="A0A670Y4K9"/>
<keyword evidence="7" id="KW-0675">Receptor</keyword>
<keyword evidence="2" id="KW-1003">Cell membrane</keyword>
<evidence type="ECO:0000313" key="12">
    <source>
        <dbReference type="Proteomes" id="UP000472273"/>
    </source>
</evidence>
<feature type="transmembrane region" description="Helical" evidence="9">
    <location>
        <begin position="301"/>
        <end position="323"/>
    </location>
</feature>
<dbReference type="Gene3D" id="1.20.1070.10">
    <property type="entry name" value="Rhodopsin 7-helix transmembrane proteins"/>
    <property type="match status" value="1"/>
</dbReference>
<evidence type="ECO:0000256" key="1">
    <source>
        <dbReference type="ARBA" id="ARBA00004651"/>
    </source>
</evidence>